<gene>
    <name evidence="1" type="ORF">S01H1_65850</name>
</gene>
<proteinExistence type="predicted"/>
<dbReference type="EMBL" id="BARS01043502">
    <property type="protein sequence ID" value="GAG40145.1"/>
    <property type="molecule type" value="Genomic_DNA"/>
</dbReference>
<protein>
    <submittedName>
        <fullName evidence="1">Uncharacterized protein</fullName>
    </submittedName>
</protein>
<feature type="non-terminal residue" evidence="1">
    <location>
        <position position="87"/>
    </location>
</feature>
<reference evidence="1" key="1">
    <citation type="journal article" date="2014" name="Front. Microbiol.">
        <title>High frequency of phylogenetically diverse reductive dehalogenase-homologous genes in deep subseafloor sedimentary metagenomes.</title>
        <authorList>
            <person name="Kawai M."/>
            <person name="Futagami T."/>
            <person name="Toyoda A."/>
            <person name="Takaki Y."/>
            <person name="Nishi S."/>
            <person name="Hori S."/>
            <person name="Arai W."/>
            <person name="Tsubouchi T."/>
            <person name="Morono Y."/>
            <person name="Uchiyama I."/>
            <person name="Ito T."/>
            <person name="Fujiyama A."/>
            <person name="Inagaki F."/>
            <person name="Takami H."/>
        </authorList>
    </citation>
    <scope>NUCLEOTIDE SEQUENCE</scope>
    <source>
        <strain evidence="1">Expedition CK06-06</strain>
    </source>
</reference>
<dbReference type="InterPro" id="IPR012337">
    <property type="entry name" value="RNaseH-like_sf"/>
</dbReference>
<dbReference type="AlphaFoldDB" id="X0XAN4"/>
<accession>X0XAN4</accession>
<organism evidence="1">
    <name type="scientific">marine sediment metagenome</name>
    <dbReference type="NCBI Taxonomy" id="412755"/>
    <lineage>
        <taxon>unclassified sequences</taxon>
        <taxon>metagenomes</taxon>
        <taxon>ecological metagenomes</taxon>
    </lineage>
</organism>
<sequence length="87" mass="10436">MNNKTLVNIYNNKRKLYLFCRDKDGKLFIEEDNSFFPYFYELDKIDGKFTAYTGEKLRKIYVSNPSDVPKKRSINAMEADIIFTKRY</sequence>
<comment type="caution">
    <text evidence="1">The sequence shown here is derived from an EMBL/GenBank/DDBJ whole genome shotgun (WGS) entry which is preliminary data.</text>
</comment>
<dbReference type="SUPFAM" id="SSF53098">
    <property type="entry name" value="Ribonuclease H-like"/>
    <property type="match status" value="1"/>
</dbReference>
<evidence type="ECO:0000313" key="1">
    <source>
        <dbReference type="EMBL" id="GAG40145.1"/>
    </source>
</evidence>
<name>X0XAN4_9ZZZZ</name>